<keyword evidence="1" id="KW-0677">Repeat</keyword>
<dbReference type="Pfam" id="PF05725">
    <property type="entry name" value="FNIP"/>
    <property type="match status" value="1"/>
</dbReference>
<dbReference type="PANTHER" id="PTHR32134:SF92">
    <property type="entry name" value="FNIP REPEAT-CONTAINING PROTEIN"/>
    <property type="match status" value="1"/>
</dbReference>
<dbReference type="PANTHER" id="PTHR32134">
    <property type="entry name" value="FNIP REPEAT-CONTAINING PROTEIN"/>
    <property type="match status" value="1"/>
</dbReference>
<name>A0A8J4PRP1_9MYCE</name>
<evidence type="ECO:0000313" key="2">
    <source>
        <dbReference type="EMBL" id="KAF2073128.1"/>
    </source>
</evidence>
<sequence>MNLFFQIYRNIYLQKKILALNKKTGKDLFVSVGYLNRNFKYLENQRDYDSIWLHLNLDNIDEYILSPHRNLVTNLNVYLTIYSCEDESIREKFRKVIAENKNLVYLCEAFPKSCFIDGSGTLLELPNNIESYKGYSLQVARNIKNLKEFSLTLNTDTDSSLSLPKNLKCMKITGDMHSQSENSLVDNCKNKLVYNYQGIDKLLLPRNSLNNIYSLDLTYVTLSKPLQIGDLPNGLKILLFKYTYALQEHLLPNSITKLKIVSFNHPFSKQMLPTSLTSLHMESFNQTLCPFIFNSCLKKLYLNSYYGVIIKHSLPYGLEHLTMGSLNCSLEHFPPTITSLYLSYRTYFNKELPQLYLPNLRILDIFNNVTPIDISIFSSKTSYFKSLNQLSVFIHDEQIDLSMLTNVTVLDIDSKISNTSNFKLPPNLVDLTLSFSIKSFHSELFPKSLKSLKIKNTRCGLTPTKENEYFPSGLKSLYLYSMNSNFIIPKSTDLYISSVIQ</sequence>
<dbReference type="InterPro" id="IPR008615">
    <property type="entry name" value="FNIP"/>
</dbReference>
<proteinExistence type="predicted"/>
<dbReference type="EMBL" id="AJWJ01000225">
    <property type="protein sequence ID" value="KAF2073128.1"/>
    <property type="molecule type" value="Genomic_DNA"/>
</dbReference>
<keyword evidence="3" id="KW-1185">Reference proteome</keyword>
<protein>
    <recommendedName>
        <fullName evidence="4">FNIP repeat-containing protein</fullName>
    </recommendedName>
</protein>
<comment type="caution">
    <text evidence="2">The sequence shown here is derived from an EMBL/GenBank/DDBJ whole genome shotgun (WGS) entry which is preliminary data.</text>
</comment>
<dbReference type="AlphaFoldDB" id="A0A8J4PRP1"/>
<evidence type="ECO:0008006" key="4">
    <source>
        <dbReference type="Google" id="ProtNLM"/>
    </source>
</evidence>
<gene>
    <name evidence="2" type="ORF">CYY_005569</name>
</gene>
<accession>A0A8J4PRP1</accession>
<evidence type="ECO:0000256" key="1">
    <source>
        <dbReference type="ARBA" id="ARBA00022737"/>
    </source>
</evidence>
<reference evidence="2" key="1">
    <citation type="submission" date="2020-01" db="EMBL/GenBank/DDBJ databases">
        <title>Development of genomics and gene disruption for Polysphondylium violaceum indicates a role for the polyketide synthase stlB in stalk morphogenesis.</title>
        <authorList>
            <person name="Narita B."/>
            <person name="Kawabe Y."/>
            <person name="Kin K."/>
            <person name="Saito T."/>
            <person name="Gibbs R."/>
            <person name="Kuspa A."/>
            <person name="Muzny D."/>
            <person name="Queller D."/>
            <person name="Richards S."/>
            <person name="Strassman J."/>
            <person name="Sucgang R."/>
            <person name="Worley K."/>
            <person name="Schaap P."/>
        </authorList>
    </citation>
    <scope>NUCLEOTIDE SEQUENCE</scope>
    <source>
        <strain evidence="2">QSvi11</strain>
    </source>
</reference>
<organism evidence="2 3">
    <name type="scientific">Polysphondylium violaceum</name>
    <dbReference type="NCBI Taxonomy" id="133409"/>
    <lineage>
        <taxon>Eukaryota</taxon>
        <taxon>Amoebozoa</taxon>
        <taxon>Evosea</taxon>
        <taxon>Eumycetozoa</taxon>
        <taxon>Dictyostelia</taxon>
        <taxon>Dictyosteliales</taxon>
        <taxon>Dictyosteliaceae</taxon>
        <taxon>Polysphondylium</taxon>
    </lineage>
</organism>
<evidence type="ECO:0000313" key="3">
    <source>
        <dbReference type="Proteomes" id="UP000695562"/>
    </source>
</evidence>
<dbReference type="SUPFAM" id="SSF52058">
    <property type="entry name" value="L domain-like"/>
    <property type="match status" value="1"/>
</dbReference>
<dbReference type="Proteomes" id="UP000695562">
    <property type="component" value="Unassembled WGS sequence"/>
</dbReference>
<dbReference type="InterPro" id="IPR051251">
    <property type="entry name" value="STK_FNIP-Repeat"/>
</dbReference>